<comment type="similarity">
    <text evidence="5">Belongs to the RNA polymerase subunit epsilon family.</text>
</comment>
<dbReference type="Proteomes" id="UP000429595">
    <property type="component" value="Unassembled WGS sequence"/>
</dbReference>
<dbReference type="Pfam" id="PF07288">
    <property type="entry name" value="RpoY"/>
    <property type="match status" value="1"/>
</dbReference>
<dbReference type="GO" id="GO:0003899">
    <property type="term" value="F:DNA-directed RNA polymerase activity"/>
    <property type="evidence" value="ECO:0007669"/>
    <property type="project" value="UniProtKB-UniRule"/>
</dbReference>
<accession>A0A6I1FHP8</accession>
<evidence type="ECO:0000313" key="7">
    <source>
        <dbReference type="Proteomes" id="UP000429595"/>
    </source>
</evidence>
<dbReference type="HAMAP" id="MF_01553">
    <property type="entry name" value="RNApol_bact_RpoY"/>
    <property type="match status" value="1"/>
</dbReference>
<dbReference type="EMBL" id="WEIO01000002">
    <property type="protein sequence ID" value="KAB7707910.1"/>
    <property type="molecule type" value="Genomic_DNA"/>
</dbReference>
<keyword evidence="2 5" id="KW-0808">Transferase</keyword>
<dbReference type="RefSeq" id="WP_152149897.1">
    <property type="nucleotide sequence ID" value="NZ_WEIO01000002.1"/>
</dbReference>
<proteinExistence type="inferred from homology"/>
<dbReference type="InterPro" id="IPR009907">
    <property type="entry name" value="RpoY"/>
</dbReference>
<keyword evidence="1 5" id="KW-0240">DNA-directed RNA polymerase</keyword>
<dbReference type="Gene3D" id="3.10.20.730">
    <property type="entry name" value="RNAP, epsilon subunit-like"/>
    <property type="match status" value="1"/>
</dbReference>
<keyword evidence="3 5" id="KW-0548">Nucleotidyltransferase</keyword>
<comment type="catalytic activity">
    <reaction evidence="5">
        <text>RNA(n) + a ribonucleoside 5'-triphosphate = RNA(n+1) + diphosphate</text>
        <dbReference type="Rhea" id="RHEA:21248"/>
        <dbReference type="Rhea" id="RHEA-COMP:14527"/>
        <dbReference type="Rhea" id="RHEA-COMP:17342"/>
        <dbReference type="ChEBI" id="CHEBI:33019"/>
        <dbReference type="ChEBI" id="CHEBI:61557"/>
        <dbReference type="ChEBI" id="CHEBI:140395"/>
        <dbReference type="EC" id="2.7.7.6"/>
    </reaction>
</comment>
<dbReference type="GO" id="GO:0003677">
    <property type="term" value="F:DNA binding"/>
    <property type="evidence" value="ECO:0007669"/>
    <property type="project" value="UniProtKB-UniRule"/>
</dbReference>
<evidence type="ECO:0000256" key="1">
    <source>
        <dbReference type="ARBA" id="ARBA00022478"/>
    </source>
</evidence>
<comment type="subunit">
    <text evidence="5">RNAP is composed of a core of 2 alpha, a beta and a beta' subunit. The core is associated with a delta subunit, and at least one of epsilon or omega. When a sigma factor is associated with the core the holoenzyme is formed, which can initiate transcription.</text>
</comment>
<comment type="caution">
    <text evidence="6">The sequence shown here is derived from an EMBL/GenBank/DDBJ whole genome shotgun (WGS) entry which is preliminary data.</text>
</comment>
<reference evidence="6 7" key="1">
    <citation type="submission" date="2019-10" db="EMBL/GenBank/DDBJ databases">
        <title>Bacillus aerolatum sp. nov., isolated from bioaerosol of sport playgrounds.</title>
        <authorList>
            <person name="Chen P."/>
            <person name="Zhang G."/>
        </authorList>
    </citation>
    <scope>NUCLEOTIDE SEQUENCE [LARGE SCALE GENOMIC DNA]</scope>
    <source>
        <strain evidence="6 7">CX253</strain>
    </source>
</reference>
<sequence>MIFKVYYQEKRDEVAIRENTKVLYTEASSEREVRHALKNRPYNIEYVQAIENSYLAYEQQSPNYRLEQL</sequence>
<evidence type="ECO:0000256" key="5">
    <source>
        <dbReference type="HAMAP-Rule" id="MF_01553"/>
    </source>
</evidence>
<dbReference type="AlphaFoldDB" id="A0A6I1FHP8"/>
<name>A0A6I1FHP8_9BACI</name>
<evidence type="ECO:0000256" key="2">
    <source>
        <dbReference type="ARBA" id="ARBA00022679"/>
    </source>
</evidence>
<evidence type="ECO:0000256" key="3">
    <source>
        <dbReference type="ARBA" id="ARBA00022695"/>
    </source>
</evidence>
<dbReference type="GO" id="GO:0006351">
    <property type="term" value="P:DNA-templated transcription"/>
    <property type="evidence" value="ECO:0007669"/>
    <property type="project" value="UniProtKB-UniRule"/>
</dbReference>
<dbReference type="GO" id="GO:0000428">
    <property type="term" value="C:DNA-directed RNA polymerase complex"/>
    <property type="evidence" value="ECO:0007669"/>
    <property type="project" value="UniProtKB-KW"/>
</dbReference>
<protein>
    <recommendedName>
        <fullName evidence="5">DNA-directed RNA polymerase subunit epsilon</fullName>
        <shortName evidence="5">RNAP epsilon subunit</shortName>
        <ecNumber evidence="5">2.7.7.6</ecNumber>
    </recommendedName>
    <alternativeName>
        <fullName evidence="5">RNA polymerase epsilon subunit</fullName>
    </alternativeName>
    <alternativeName>
        <fullName evidence="5">Transcriptase subunit epsilon</fullName>
    </alternativeName>
</protein>
<gene>
    <name evidence="5" type="primary">rpoY</name>
    <name evidence="6" type="ORF">F9802_04130</name>
</gene>
<keyword evidence="4 5" id="KW-0804">Transcription</keyword>
<organism evidence="6 7">
    <name type="scientific">Bacillus aerolatus</name>
    <dbReference type="NCBI Taxonomy" id="2653354"/>
    <lineage>
        <taxon>Bacteria</taxon>
        <taxon>Bacillati</taxon>
        <taxon>Bacillota</taxon>
        <taxon>Bacilli</taxon>
        <taxon>Bacillales</taxon>
        <taxon>Bacillaceae</taxon>
        <taxon>Bacillus</taxon>
    </lineage>
</organism>
<evidence type="ECO:0000256" key="4">
    <source>
        <dbReference type="ARBA" id="ARBA00023163"/>
    </source>
</evidence>
<evidence type="ECO:0000313" key="6">
    <source>
        <dbReference type="EMBL" id="KAB7707910.1"/>
    </source>
</evidence>
<comment type="function">
    <text evidence="5">A non-essential component of RNA polymerase (RNAP).</text>
</comment>
<dbReference type="EC" id="2.7.7.6" evidence="5"/>
<keyword evidence="7" id="KW-1185">Reference proteome</keyword>